<name>G2QKE2_THET4</name>
<keyword evidence="2" id="KW-1185">Reference proteome</keyword>
<protein>
    <submittedName>
        <fullName evidence="1">Uncharacterized protein</fullName>
    </submittedName>
</protein>
<dbReference type="GeneID" id="11511053"/>
<organism evidence="1 2">
    <name type="scientific">Thermothelomyces thermophilus (strain ATCC 42464 / BCRC 31852 / DSM 1799)</name>
    <name type="common">Sporotrichum thermophile</name>
    <dbReference type="NCBI Taxonomy" id="573729"/>
    <lineage>
        <taxon>Eukaryota</taxon>
        <taxon>Fungi</taxon>
        <taxon>Dikarya</taxon>
        <taxon>Ascomycota</taxon>
        <taxon>Pezizomycotina</taxon>
        <taxon>Sordariomycetes</taxon>
        <taxon>Sordariomycetidae</taxon>
        <taxon>Sordariales</taxon>
        <taxon>Chaetomiaceae</taxon>
        <taxon>Thermothelomyces</taxon>
    </lineage>
</organism>
<evidence type="ECO:0000313" key="1">
    <source>
        <dbReference type="EMBL" id="AEO60048.1"/>
    </source>
</evidence>
<dbReference type="Proteomes" id="UP000007322">
    <property type="component" value="Chromosome 5"/>
</dbReference>
<dbReference type="EMBL" id="CP003006">
    <property type="protein sequence ID" value="AEO60048.1"/>
    <property type="molecule type" value="Genomic_DNA"/>
</dbReference>
<sequence length="71" mass="8402">KTEEHITLVAAINELGFEVIPCFYYFSCGLYCYIIESSSCYGEYVYYRRLYDGSRVHCRQVKAPRPIRTRC</sequence>
<feature type="non-terminal residue" evidence="1">
    <location>
        <position position="1"/>
    </location>
</feature>
<dbReference type="HOGENOM" id="CLU_2747199_0_0_1"/>
<proteinExistence type="predicted"/>
<dbReference type="OrthoDB" id="5099098at2759"/>
<reference evidence="1 2" key="1">
    <citation type="journal article" date="2011" name="Nat. Biotechnol.">
        <title>Comparative genomic analysis of the thermophilic biomass-degrading fungi Myceliophthora thermophila and Thielavia terrestris.</title>
        <authorList>
            <person name="Berka R.M."/>
            <person name="Grigoriev I.V."/>
            <person name="Otillar R."/>
            <person name="Salamov A."/>
            <person name="Grimwood J."/>
            <person name="Reid I."/>
            <person name="Ishmael N."/>
            <person name="John T."/>
            <person name="Darmond C."/>
            <person name="Moisan M.-C."/>
            <person name="Henrissat B."/>
            <person name="Coutinho P.M."/>
            <person name="Lombard V."/>
            <person name="Natvig D.O."/>
            <person name="Lindquist E."/>
            <person name="Schmutz J."/>
            <person name="Lucas S."/>
            <person name="Harris P."/>
            <person name="Powlowski J."/>
            <person name="Bellemare A."/>
            <person name="Taylor D."/>
            <person name="Butler G."/>
            <person name="de Vries R.P."/>
            <person name="Allijn I.E."/>
            <person name="van den Brink J."/>
            <person name="Ushinsky S."/>
            <person name="Storms R."/>
            <person name="Powell A.J."/>
            <person name="Paulsen I.T."/>
            <person name="Elbourne L.D.H."/>
            <person name="Baker S.E."/>
            <person name="Magnuson J."/>
            <person name="LaBoissiere S."/>
            <person name="Clutterbuck A.J."/>
            <person name="Martinez D."/>
            <person name="Wogulis M."/>
            <person name="de Leon A.L."/>
            <person name="Rey M.W."/>
            <person name="Tsang A."/>
        </authorList>
    </citation>
    <scope>NUCLEOTIDE SEQUENCE [LARGE SCALE GENOMIC DNA]</scope>
    <source>
        <strain evidence="2">ATCC 42464 / BCRC 31852 / DSM 1799</strain>
    </source>
</reference>
<gene>
    <name evidence="1" type="ORF">MYCTH_83591</name>
</gene>
<dbReference type="RefSeq" id="XP_003665293.1">
    <property type="nucleotide sequence ID" value="XM_003665245.1"/>
</dbReference>
<accession>G2QKE2</accession>
<dbReference type="InParanoid" id="G2QKE2"/>
<dbReference type="AlphaFoldDB" id="G2QKE2"/>
<dbReference type="VEuPathDB" id="FungiDB:MYCTH_83591"/>
<evidence type="ECO:0000313" key="2">
    <source>
        <dbReference type="Proteomes" id="UP000007322"/>
    </source>
</evidence>
<dbReference type="KEGG" id="mtm:MYCTH_83591"/>